<gene>
    <name evidence="2" type="ORF">N781_09225</name>
</gene>
<sequence length="279" mass="33189">MAQLVKLFDYISRYETNPYNYPGQYIRLKQENYKTIKARWDARNIAYKYGYVSQEEESNPKEFPQTELELKQVFLNDLLPFQLKWASRTLTERSFMDKRYEKDPQLAYFLQRFPDTYLVLYEPIFKLKEAPMQGDHVIISPQGIQCISFLGDEEGVTFYPFDSRNWYKESGDVRTKILNPLLSLQRTYRVVKSILAAHNIEFPVEQVILSQDHIISFSTEPYNARYIGKAQYEAWFERMRALRSPLKHTQLKALEAILSHAQTTSFRRNEWDDESDLIE</sequence>
<name>A0A0A5I0Q1_9BACI</name>
<dbReference type="AlphaFoldDB" id="A0A0A5I0Q1"/>
<protein>
    <recommendedName>
        <fullName evidence="1">NERD domain-containing protein</fullName>
    </recommendedName>
</protein>
<comment type="caution">
    <text evidence="2">The sequence shown here is derived from an EMBL/GenBank/DDBJ whole genome shotgun (WGS) entry which is preliminary data.</text>
</comment>
<accession>A0A0A5I0Q1</accession>
<dbReference type="eggNOG" id="ENOG502ZBRG">
    <property type="taxonomic scope" value="Bacteria"/>
</dbReference>
<dbReference type="Pfam" id="PF08378">
    <property type="entry name" value="NERD"/>
    <property type="match status" value="1"/>
</dbReference>
<dbReference type="Proteomes" id="UP000030528">
    <property type="component" value="Unassembled WGS sequence"/>
</dbReference>
<organism evidence="2 3">
    <name type="scientific">Pontibacillus halophilus JSM 076056 = DSM 19796</name>
    <dbReference type="NCBI Taxonomy" id="1385510"/>
    <lineage>
        <taxon>Bacteria</taxon>
        <taxon>Bacillati</taxon>
        <taxon>Bacillota</taxon>
        <taxon>Bacilli</taxon>
        <taxon>Bacillales</taxon>
        <taxon>Bacillaceae</taxon>
        <taxon>Pontibacillus</taxon>
    </lineage>
</organism>
<feature type="domain" description="NERD" evidence="1">
    <location>
        <begin position="105"/>
        <end position="208"/>
    </location>
</feature>
<dbReference type="InterPro" id="IPR011528">
    <property type="entry name" value="NERD"/>
</dbReference>
<dbReference type="RefSeq" id="WP_026801748.1">
    <property type="nucleotide sequence ID" value="NZ_AULI01000023.1"/>
</dbReference>
<reference evidence="2 3" key="1">
    <citation type="submission" date="2013-08" db="EMBL/GenBank/DDBJ databases">
        <authorList>
            <person name="Huang J."/>
            <person name="Wang G."/>
        </authorList>
    </citation>
    <scope>NUCLEOTIDE SEQUENCE [LARGE SCALE GENOMIC DNA]</scope>
    <source>
        <strain evidence="2 3">JSM 076056</strain>
    </source>
</reference>
<keyword evidence="3" id="KW-1185">Reference proteome</keyword>
<dbReference type="STRING" id="1385510.GCA_000425205_03571"/>
<evidence type="ECO:0000313" key="2">
    <source>
        <dbReference type="EMBL" id="KGX89422.1"/>
    </source>
</evidence>
<dbReference type="OrthoDB" id="2433183at2"/>
<evidence type="ECO:0000313" key="3">
    <source>
        <dbReference type="Proteomes" id="UP000030528"/>
    </source>
</evidence>
<evidence type="ECO:0000259" key="1">
    <source>
        <dbReference type="Pfam" id="PF08378"/>
    </source>
</evidence>
<dbReference type="EMBL" id="AVPE01000023">
    <property type="protein sequence ID" value="KGX89422.1"/>
    <property type="molecule type" value="Genomic_DNA"/>
</dbReference>
<proteinExistence type="predicted"/>